<keyword evidence="10" id="KW-0472">Membrane</keyword>
<evidence type="ECO:0000256" key="10">
    <source>
        <dbReference type="SAM" id="Phobius"/>
    </source>
</evidence>
<dbReference type="Gene3D" id="3.10.250.10">
    <property type="entry name" value="SRCR-like domain"/>
    <property type="match status" value="2"/>
</dbReference>
<dbReference type="PANTHER" id="PTHR19331:SF465">
    <property type="entry name" value="EGG PEPTIDE SPERACT RECEPTOR"/>
    <property type="match status" value="1"/>
</dbReference>
<dbReference type="KEGG" id="tad:TRIADDRAFT_51904"/>
<dbReference type="PhylomeDB" id="B3RL75"/>
<evidence type="ECO:0008006" key="15">
    <source>
        <dbReference type="Google" id="ProtNLM"/>
    </source>
</evidence>
<accession>B3RL75</accession>
<evidence type="ECO:0000259" key="11">
    <source>
        <dbReference type="PROSITE" id="PS50070"/>
    </source>
</evidence>
<dbReference type="InParanoid" id="B3RL75"/>
<evidence type="ECO:0000256" key="8">
    <source>
        <dbReference type="PROSITE-ProRule" id="PRU00121"/>
    </source>
</evidence>
<dbReference type="Pfam" id="PF00051">
    <property type="entry name" value="Kringle"/>
    <property type="match status" value="1"/>
</dbReference>
<keyword evidence="7" id="KW-0325">Glycoprotein</keyword>
<dbReference type="Gene3D" id="2.40.20.10">
    <property type="entry name" value="Plasminogen Kringle 4"/>
    <property type="match status" value="1"/>
</dbReference>
<dbReference type="CTD" id="6749130"/>
<dbReference type="PROSITE" id="PS50287">
    <property type="entry name" value="SRCR_2"/>
    <property type="match status" value="2"/>
</dbReference>
<dbReference type="InterPro" id="IPR000001">
    <property type="entry name" value="Kringle"/>
</dbReference>
<dbReference type="SMART" id="SM00202">
    <property type="entry name" value="SR"/>
    <property type="match status" value="2"/>
</dbReference>
<evidence type="ECO:0000256" key="3">
    <source>
        <dbReference type="ARBA" id="ARBA00022572"/>
    </source>
</evidence>
<protein>
    <recommendedName>
        <fullName evidence="15">Kringle domain-containing protein</fullName>
    </recommendedName>
</protein>
<sequence>MTLIGTVQSPNERSWMEYSVSFHPEFNNYQILIRGAVKTNNASTIQINSIAIIPQEINCYTENGQYYRGQNHQTIDGYECKDWQSQRSIPHVSAMKRSKDDLTSNYCRNPGSYRSRPWCYTTNPNAQWHYCNIPKCVESVNNSYTYALGNKYPVQIVNKDENSANSGLLTLFANGQWGTVCGDRLSVHAASAICKQTNKGNYGYITRGSFTGKDKVLVRGSDIKCNPNAAGLQDCTVYANPSTQQCSHNKDIWITCSRDQNSRTGGFGVELVDSSSPSQGEIRVIRNNVAIPVCYSNLSIVEADVICRQLGYTTAGGIQTYHPILDATVWVTYFKCKGYESSINDCVIEVTDLNRPCSLSSRRTFARCYGGQPSNGRFYVRYRTQDTTETLFLFNGQNFPTNTIAPTARNTSNSSADPTTPPQALYKWINITTISIPVINFKIEFEAQLNSPDIHVSEVVAISTFEVQGVAAYVKPGLISLVGVGFAGGAIMLSLISIVTYLICKAKHNRLNRYVVYARFPIKTVTKDGHTQEAANAFRDE</sequence>
<evidence type="ECO:0000256" key="6">
    <source>
        <dbReference type="ARBA" id="ARBA00023157"/>
    </source>
</evidence>
<dbReference type="PRINTS" id="PR00018">
    <property type="entry name" value="KRINGLE"/>
</dbReference>
<feature type="transmembrane region" description="Helical" evidence="10">
    <location>
        <begin position="478"/>
        <end position="504"/>
    </location>
</feature>
<keyword evidence="3 8" id="KW-0420">Kringle</keyword>
<dbReference type="OrthoDB" id="41905at2759"/>
<dbReference type="PROSITE" id="PS00021">
    <property type="entry name" value="KRINGLE_1"/>
    <property type="match status" value="1"/>
</dbReference>
<gene>
    <name evidence="13" type="ORF">TRIADDRAFT_51904</name>
</gene>
<dbReference type="PROSITE" id="PS50070">
    <property type="entry name" value="KRINGLE_2"/>
    <property type="match status" value="1"/>
</dbReference>
<proteinExistence type="predicted"/>
<evidence type="ECO:0000313" key="14">
    <source>
        <dbReference type="Proteomes" id="UP000009022"/>
    </source>
</evidence>
<reference evidence="13 14" key="1">
    <citation type="journal article" date="2008" name="Nature">
        <title>The Trichoplax genome and the nature of placozoans.</title>
        <authorList>
            <person name="Srivastava M."/>
            <person name="Begovic E."/>
            <person name="Chapman J."/>
            <person name="Putnam N.H."/>
            <person name="Hellsten U."/>
            <person name="Kawashima T."/>
            <person name="Kuo A."/>
            <person name="Mitros T."/>
            <person name="Salamov A."/>
            <person name="Carpenter M.L."/>
            <person name="Signorovitch A.Y."/>
            <person name="Moreno M.A."/>
            <person name="Kamm K."/>
            <person name="Grimwood J."/>
            <person name="Schmutz J."/>
            <person name="Shapiro H."/>
            <person name="Grigoriev I.V."/>
            <person name="Buss L.W."/>
            <person name="Schierwater B."/>
            <person name="Dellaporta S.L."/>
            <person name="Rokhsar D.S."/>
        </authorList>
    </citation>
    <scope>NUCLEOTIDE SEQUENCE [LARGE SCALE GENOMIC DNA]</scope>
    <source>
        <strain evidence="13 14">Grell-BS-1999</strain>
    </source>
</reference>
<dbReference type="GeneID" id="6749130"/>
<dbReference type="SUPFAM" id="SSF57440">
    <property type="entry name" value="Kringle-like"/>
    <property type="match status" value="1"/>
</dbReference>
<dbReference type="SMART" id="SM00130">
    <property type="entry name" value="KR"/>
    <property type="match status" value="1"/>
</dbReference>
<dbReference type="GO" id="GO:0005576">
    <property type="term" value="C:extracellular region"/>
    <property type="evidence" value="ECO:0007669"/>
    <property type="project" value="UniProtKB-SubCell"/>
</dbReference>
<dbReference type="HOGENOM" id="CLU_503755_0_0_1"/>
<keyword evidence="14" id="KW-1185">Reference proteome</keyword>
<comment type="caution">
    <text evidence="9">Lacks conserved residue(s) required for the propagation of feature annotation.</text>
</comment>
<evidence type="ECO:0000256" key="5">
    <source>
        <dbReference type="ARBA" id="ARBA00022737"/>
    </source>
</evidence>
<feature type="disulfide bond" evidence="9">
    <location>
        <begin position="225"/>
        <end position="235"/>
    </location>
</feature>
<dbReference type="InterPro" id="IPR001190">
    <property type="entry name" value="SRCR"/>
</dbReference>
<name>B3RL75_TRIAD</name>
<evidence type="ECO:0000256" key="7">
    <source>
        <dbReference type="ARBA" id="ARBA00023180"/>
    </source>
</evidence>
<dbReference type="InterPro" id="IPR018056">
    <property type="entry name" value="Kringle_CS"/>
</dbReference>
<feature type="disulfide bond" evidence="8">
    <location>
        <begin position="80"/>
        <end position="119"/>
    </location>
</feature>
<dbReference type="SUPFAM" id="SSF56487">
    <property type="entry name" value="SRCR-like"/>
    <property type="match status" value="2"/>
</dbReference>
<keyword evidence="2" id="KW-0964">Secreted</keyword>
<feature type="domain" description="Kringle" evidence="11">
    <location>
        <begin position="58"/>
        <end position="136"/>
    </location>
</feature>
<feature type="disulfide bond" evidence="9">
    <location>
        <begin position="307"/>
        <end position="368"/>
    </location>
</feature>
<evidence type="ECO:0000259" key="12">
    <source>
        <dbReference type="PROSITE" id="PS50287"/>
    </source>
</evidence>
<dbReference type="Pfam" id="PF00530">
    <property type="entry name" value="SRCR"/>
    <property type="match status" value="2"/>
</dbReference>
<feature type="domain" description="SRCR" evidence="12">
    <location>
        <begin position="154"/>
        <end position="257"/>
    </location>
</feature>
<dbReference type="PANTHER" id="PTHR19331">
    <property type="entry name" value="SCAVENGER RECEPTOR DOMAIN-CONTAINING"/>
    <property type="match status" value="1"/>
</dbReference>
<keyword evidence="10" id="KW-1133">Transmembrane helix</keyword>
<keyword evidence="6 9" id="KW-1015">Disulfide bond</keyword>
<evidence type="ECO:0000313" key="13">
    <source>
        <dbReference type="EMBL" id="EDV28713.1"/>
    </source>
</evidence>
<dbReference type="InterPro" id="IPR038178">
    <property type="entry name" value="Kringle_sf"/>
</dbReference>
<dbReference type="InterPro" id="IPR013806">
    <property type="entry name" value="Kringle-like"/>
</dbReference>
<dbReference type="GO" id="GO:0016020">
    <property type="term" value="C:membrane"/>
    <property type="evidence" value="ECO:0007669"/>
    <property type="project" value="InterPro"/>
</dbReference>
<organism evidence="13 14">
    <name type="scientific">Trichoplax adhaerens</name>
    <name type="common">Trichoplax reptans</name>
    <dbReference type="NCBI Taxonomy" id="10228"/>
    <lineage>
        <taxon>Eukaryota</taxon>
        <taxon>Metazoa</taxon>
        <taxon>Placozoa</taxon>
        <taxon>Uniplacotomia</taxon>
        <taxon>Trichoplacea</taxon>
        <taxon>Trichoplacidae</taxon>
        <taxon>Trichoplax</taxon>
    </lineage>
</organism>
<dbReference type="CDD" id="cd00108">
    <property type="entry name" value="KR"/>
    <property type="match status" value="1"/>
</dbReference>
<feature type="domain" description="SRCR" evidence="12">
    <location>
        <begin position="269"/>
        <end position="369"/>
    </location>
</feature>
<keyword evidence="10" id="KW-0812">Transmembrane</keyword>
<keyword evidence="5" id="KW-0677">Repeat</keyword>
<feature type="disulfide bond" evidence="8">
    <location>
        <begin position="59"/>
        <end position="136"/>
    </location>
</feature>
<dbReference type="InterPro" id="IPR036772">
    <property type="entry name" value="SRCR-like_dom_sf"/>
</dbReference>
<keyword evidence="4" id="KW-0732">Signal</keyword>
<dbReference type="Proteomes" id="UP000009022">
    <property type="component" value="Unassembled WGS sequence"/>
</dbReference>
<feature type="disulfide bond" evidence="9">
    <location>
        <begin position="336"/>
        <end position="346"/>
    </location>
</feature>
<dbReference type="PRINTS" id="PR00258">
    <property type="entry name" value="SPERACTRCPTR"/>
</dbReference>
<evidence type="ECO:0000256" key="4">
    <source>
        <dbReference type="ARBA" id="ARBA00022729"/>
    </source>
</evidence>
<evidence type="ECO:0000256" key="9">
    <source>
        <dbReference type="PROSITE-ProRule" id="PRU00196"/>
    </source>
</evidence>
<evidence type="ECO:0000256" key="1">
    <source>
        <dbReference type="ARBA" id="ARBA00004613"/>
    </source>
</evidence>
<dbReference type="RefSeq" id="XP_002107915.1">
    <property type="nucleotide sequence ID" value="XM_002107879.1"/>
</dbReference>
<dbReference type="AlphaFoldDB" id="B3RL75"/>
<evidence type="ECO:0000256" key="2">
    <source>
        <dbReference type="ARBA" id="ARBA00022525"/>
    </source>
</evidence>
<dbReference type="EMBL" id="DS985241">
    <property type="protein sequence ID" value="EDV28713.1"/>
    <property type="molecule type" value="Genomic_DNA"/>
</dbReference>
<comment type="subcellular location">
    <subcellularLocation>
        <location evidence="1">Secreted</location>
    </subcellularLocation>
</comment>